<dbReference type="Gene3D" id="2.30.30.40">
    <property type="entry name" value="SH3 Domains"/>
    <property type="match status" value="1"/>
</dbReference>
<dbReference type="InterPro" id="IPR003646">
    <property type="entry name" value="SH3-like_bac-type"/>
</dbReference>
<proteinExistence type="predicted"/>
<accession>A0A0A6RVT4</accession>
<evidence type="ECO:0000313" key="3">
    <source>
        <dbReference type="Proteomes" id="UP000030428"/>
    </source>
</evidence>
<protein>
    <recommendedName>
        <fullName evidence="1">SH3b domain-containing protein</fullName>
    </recommendedName>
</protein>
<reference evidence="2 3" key="1">
    <citation type="journal article" date="2016" name="Front. Microbiol.">
        <title>Single-Cell (Meta-)Genomics of a Dimorphic Candidatus Thiomargarita nelsonii Reveals Genomic Plasticity.</title>
        <authorList>
            <person name="Flood B.E."/>
            <person name="Fliss P."/>
            <person name="Jones D.S."/>
            <person name="Dick G.J."/>
            <person name="Jain S."/>
            <person name="Kaster A.K."/>
            <person name="Winkel M."/>
            <person name="Mussmann M."/>
            <person name="Bailey J."/>
        </authorList>
    </citation>
    <scope>NUCLEOTIDE SEQUENCE [LARGE SCALE GENOMIC DNA]</scope>
    <source>
        <strain evidence="2">Hydrate Ridge</strain>
    </source>
</reference>
<name>A0A0A6RVT4_9GAMM</name>
<dbReference type="EMBL" id="JSZA02000026">
    <property type="protein sequence ID" value="KHD07986.1"/>
    <property type="molecule type" value="Genomic_DNA"/>
</dbReference>
<dbReference type="Pfam" id="PF08239">
    <property type="entry name" value="SH3_3"/>
    <property type="match status" value="1"/>
</dbReference>
<feature type="domain" description="SH3b" evidence="1">
    <location>
        <begin position="38"/>
        <end position="93"/>
    </location>
</feature>
<comment type="caution">
    <text evidence="2">The sequence shown here is derived from an EMBL/GenBank/DDBJ whole genome shotgun (WGS) entry which is preliminary data.</text>
</comment>
<sequence length="391" mass="44735">MLNKILFHIGLVCLVVLFYPHGQLRAQDDGARIMTGAGVYLRQAPERLAKRLTPLLQIGTIVFPLERTVNATGEVWYKITTQNGQEGWVLGKYSMSLDNFSNRGEAYIEVANRKINSKNFGDLVDLCHFLNRVSFEVTQEQTAALLKLLHIIALQRSLENIPRHQQQQSHYSKWLKHQRANIEYNNLTGVWSVKLELFQQWYDEYSHLPIAKQMQQVLRPKTNPSNRAVQGNEIFITHLDFMDPSAGMTIESGISTLINRAVRAGVQLAQQDMPNFKLNESGHRIENSDKNVNQFINIFFDFNLTKGEKIKALIQKMMTPNKVDVILTGQYLEKTGGVILVRPLMLSKSHRRTVTRNLIFQKNEFMCSYNALCQGAHERIRGAVKELLGNL</sequence>
<keyword evidence="3" id="KW-1185">Reference proteome</keyword>
<evidence type="ECO:0000313" key="2">
    <source>
        <dbReference type="EMBL" id="KHD07986.1"/>
    </source>
</evidence>
<gene>
    <name evidence="2" type="ORF">PN36_08840</name>
</gene>
<organism evidence="2 3">
    <name type="scientific">Candidatus Thiomargarita nelsonii</name>
    <dbReference type="NCBI Taxonomy" id="1003181"/>
    <lineage>
        <taxon>Bacteria</taxon>
        <taxon>Pseudomonadati</taxon>
        <taxon>Pseudomonadota</taxon>
        <taxon>Gammaproteobacteria</taxon>
        <taxon>Thiotrichales</taxon>
        <taxon>Thiotrichaceae</taxon>
        <taxon>Thiomargarita</taxon>
    </lineage>
</organism>
<dbReference type="Proteomes" id="UP000030428">
    <property type="component" value="Unassembled WGS sequence"/>
</dbReference>
<evidence type="ECO:0000259" key="1">
    <source>
        <dbReference type="Pfam" id="PF08239"/>
    </source>
</evidence>
<dbReference type="AlphaFoldDB" id="A0A0A6RVT4"/>